<dbReference type="EMBL" id="QMEY01000052">
    <property type="protein sequence ID" value="RBQ11693.1"/>
    <property type="molecule type" value="Genomic_DNA"/>
</dbReference>
<feature type="domain" description="Protein kinase" evidence="1">
    <location>
        <begin position="245"/>
        <end position="523"/>
    </location>
</feature>
<dbReference type="GO" id="GO:0005524">
    <property type="term" value="F:ATP binding"/>
    <property type="evidence" value="ECO:0007669"/>
    <property type="project" value="InterPro"/>
</dbReference>
<proteinExistence type="predicted"/>
<dbReference type="SMART" id="SM01260">
    <property type="entry name" value="LANC_like"/>
    <property type="match status" value="1"/>
</dbReference>
<organism evidence="2 3">
    <name type="scientific">Spongiactinospora rosea</name>
    <dbReference type="NCBI Taxonomy" id="2248750"/>
    <lineage>
        <taxon>Bacteria</taxon>
        <taxon>Bacillati</taxon>
        <taxon>Actinomycetota</taxon>
        <taxon>Actinomycetes</taxon>
        <taxon>Streptosporangiales</taxon>
        <taxon>Streptosporangiaceae</taxon>
        <taxon>Spongiactinospora</taxon>
    </lineage>
</organism>
<dbReference type="PANTHER" id="PTHR24347">
    <property type="entry name" value="SERINE/THREONINE-PROTEIN KINASE"/>
    <property type="match status" value="1"/>
</dbReference>
<dbReference type="CDD" id="cd04791">
    <property type="entry name" value="LanC_SerThrkinase"/>
    <property type="match status" value="1"/>
</dbReference>
<dbReference type="SUPFAM" id="SSF56112">
    <property type="entry name" value="Protein kinase-like (PK-like)"/>
    <property type="match status" value="1"/>
</dbReference>
<dbReference type="Pfam" id="PF25816">
    <property type="entry name" value="RamC_N"/>
    <property type="match status" value="1"/>
</dbReference>
<evidence type="ECO:0000313" key="3">
    <source>
        <dbReference type="Proteomes" id="UP000253303"/>
    </source>
</evidence>
<accession>A0A366LDX3</accession>
<dbReference type="Gene3D" id="1.10.510.10">
    <property type="entry name" value="Transferase(Phosphotransferase) domain 1"/>
    <property type="match status" value="1"/>
</dbReference>
<reference evidence="2 3" key="1">
    <citation type="submission" date="2018-06" db="EMBL/GenBank/DDBJ databases">
        <title>Sphaerisporangium craniellae sp. nov., isolated from a marine sponge in the South China Sea.</title>
        <authorList>
            <person name="Li L."/>
        </authorList>
    </citation>
    <scope>NUCLEOTIDE SEQUENCE [LARGE SCALE GENOMIC DNA]</scope>
    <source>
        <strain evidence="2 3">LHW63015</strain>
    </source>
</reference>
<evidence type="ECO:0000259" key="1">
    <source>
        <dbReference type="PROSITE" id="PS50011"/>
    </source>
</evidence>
<evidence type="ECO:0000313" key="2">
    <source>
        <dbReference type="EMBL" id="RBQ11693.1"/>
    </source>
</evidence>
<dbReference type="InterPro" id="IPR053524">
    <property type="entry name" value="Aerial_hyphae_peptide-synth"/>
</dbReference>
<dbReference type="PROSITE" id="PS50011">
    <property type="entry name" value="PROTEIN_KINASE_DOM"/>
    <property type="match status" value="1"/>
</dbReference>
<dbReference type="InterPro" id="IPR058053">
    <property type="entry name" value="RamC_C"/>
</dbReference>
<dbReference type="NCBIfam" id="NF038151">
    <property type="entry name" value="lanthi_synth_III"/>
    <property type="match status" value="1"/>
</dbReference>
<dbReference type="InterPro" id="IPR057929">
    <property type="entry name" value="RamC_N"/>
</dbReference>
<dbReference type="Pfam" id="PF05147">
    <property type="entry name" value="LANC_like"/>
    <property type="match status" value="1"/>
</dbReference>
<protein>
    <recommendedName>
        <fullName evidence="1">Protein kinase domain-containing protein</fullName>
    </recommendedName>
</protein>
<sequence>MTGLMLRFRRRTEEILESDLGGSALPVDTRYFDYCQPDSCFYVSPLRIREQPFEISVSPERRWERFDIDPWVLWRPRGHTLPRQGWKVHASSNLAEAAGLLQHIAAYCYANDLPFKHLYSLERLLSINSKYANRASSGKFVTIYPADEHQLLETLRKLDAIVGGTPGPRILSDVRWKNGPLYVRYGAFTHDGAIDSSPIPPLIDPHGQLHEDKRSPGFHPPSWVEIPSFLAENISIPSDMSALRYRPKTALHFSNGGGVYLAEDPVSGTDVVLKEGRPYAGLDIHGVEATTRLSREWEVLERLQGLYCVPRAFESFTMSEHHFLAIEYIDGLDLKRAAMHRTPALKPLFNQTAGEKSAFRQWALNIAERLDSGLAQIHSRGVVIGDVHPKNIMLRGDQPVFIDFEFSAVDDPEWRSPQGAPGYHPPSYLSGEAADRWAMAVLKLDLFVNQAILTDHDVRKFEQLLSLAAAKFDLPDTFVSSLRRDVEPLRRIESSLLRENVARERWRLTQNNVVRAVMSNEDVSTRRLSDSIAAGIVAAATPATERLYPGDIDQFQPGGNVTLAHGAAGVLYTLAHFSPETVPPDHVEWLIDRVDTVDSGGLYVGTHGVAVALLALGRPDHALRAIKAAKRIRSNNDLSIWSGTAGTVIATLAVADHLADTRLEASAISDAKRSWSAIDSATSAELKPGYLHGLAGIALAWIEVYRRTGDRQFLTMARAAITRDLERCIETHTGTLEADDKWRTLPYLAHGALGIGMAIREFAAFTPDDELEEIEEKILLSAYYDQFGMPILTYGLAGILVYLQHRSLFAPAARVEEAAQHHLKMLNYHAVSYQGEVAYRGNQSLRLSMDLATGSAGVLLALTGMERGMVLLPAMKRS</sequence>
<gene>
    <name evidence="2" type="ORF">DP939_44620</name>
</gene>
<dbReference type="InterPro" id="IPR000719">
    <property type="entry name" value="Prot_kinase_dom"/>
</dbReference>
<dbReference type="GO" id="GO:0031179">
    <property type="term" value="P:peptide modification"/>
    <property type="evidence" value="ECO:0007669"/>
    <property type="project" value="InterPro"/>
</dbReference>
<comment type="caution">
    <text evidence="2">The sequence shown here is derived from an EMBL/GenBank/DDBJ whole genome shotgun (WGS) entry which is preliminary data.</text>
</comment>
<dbReference type="AlphaFoldDB" id="A0A366LDX3"/>
<name>A0A366LDX3_9ACTN</name>
<dbReference type="Pfam" id="PF00069">
    <property type="entry name" value="Pkinase"/>
    <property type="match status" value="1"/>
</dbReference>
<dbReference type="SUPFAM" id="SSF158745">
    <property type="entry name" value="LanC-like"/>
    <property type="match status" value="1"/>
</dbReference>
<dbReference type="SMART" id="SM00220">
    <property type="entry name" value="S_TKc"/>
    <property type="match status" value="1"/>
</dbReference>
<dbReference type="InterPro" id="IPR011009">
    <property type="entry name" value="Kinase-like_dom_sf"/>
</dbReference>
<dbReference type="InterPro" id="IPR007822">
    <property type="entry name" value="LANC-like"/>
</dbReference>
<dbReference type="GO" id="GO:0004672">
    <property type="term" value="F:protein kinase activity"/>
    <property type="evidence" value="ECO:0007669"/>
    <property type="project" value="InterPro"/>
</dbReference>
<dbReference type="Gene3D" id="1.50.10.20">
    <property type="match status" value="1"/>
</dbReference>
<keyword evidence="3" id="KW-1185">Reference proteome</keyword>
<dbReference type="Proteomes" id="UP000253303">
    <property type="component" value="Unassembled WGS sequence"/>
</dbReference>